<dbReference type="InterPro" id="IPR001841">
    <property type="entry name" value="Znf_RING"/>
</dbReference>
<keyword evidence="1" id="KW-0479">Metal-binding</keyword>
<dbReference type="SMART" id="SM00184">
    <property type="entry name" value="RING"/>
    <property type="match status" value="1"/>
</dbReference>
<dbReference type="PANTHER" id="PTHR45676">
    <property type="entry name" value="RING-H2 FINGER PROTEIN ATL51-RELATED"/>
    <property type="match status" value="1"/>
</dbReference>
<keyword evidence="1" id="KW-0862">Zinc</keyword>
<dbReference type="Pfam" id="PF13639">
    <property type="entry name" value="zf-RING_2"/>
    <property type="match status" value="1"/>
</dbReference>
<dbReference type="GO" id="GO:0016567">
    <property type="term" value="P:protein ubiquitination"/>
    <property type="evidence" value="ECO:0007669"/>
    <property type="project" value="TreeGrafter"/>
</dbReference>
<keyword evidence="5" id="KW-1185">Reference proteome</keyword>
<keyword evidence="1" id="KW-0863">Zinc-finger</keyword>
<dbReference type="SUPFAM" id="SSF57850">
    <property type="entry name" value="RING/U-box"/>
    <property type="match status" value="1"/>
</dbReference>
<comment type="caution">
    <text evidence="4">The sequence shown here is derived from an EMBL/GenBank/DDBJ whole genome shotgun (WGS) entry which is preliminary data.</text>
</comment>
<proteinExistence type="predicted"/>
<dbReference type="PROSITE" id="PS50089">
    <property type="entry name" value="ZF_RING_2"/>
    <property type="match status" value="1"/>
</dbReference>
<reference evidence="4 5" key="1">
    <citation type="journal article" date="2018" name="Nat. Genet.">
        <title>The Rosa genome provides new insights in the design of modern roses.</title>
        <authorList>
            <person name="Bendahmane M."/>
        </authorList>
    </citation>
    <scope>NUCLEOTIDE SEQUENCE [LARGE SCALE GENOMIC DNA]</scope>
    <source>
        <strain evidence="5">cv. Old Blush</strain>
    </source>
</reference>
<protein>
    <submittedName>
        <fullName evidence="4">Putative transcription factor C2H2 family</fullName>
    </submittedName>
</protein>
<organism evidence="4 5">
    <name type="scientific">Rosa chinensis</name>
    <name type="common">China rose</name>
    <dbReference type="NCBI Taxonomy" id="74649"/>
    <lineage>
        <taxon>Eukaryota</taxon>
        <taxon>Viridiplantae</taxon>
        <taxon>Streptophyta</taxon>
        <taxon>Embryophyta</taxon>
        <taxon>Tracheophyta</taxon>
        <taxon>Spermatophyta</taxon>
        <taxon>Magnoliopsida</taxon>
        <taxon>eudicotyledons</taxon>
        <taxon>Gunneridae</taxon>
        <taxon>Pentapetalae</taxon>
        <taxon>rosids</taxon>
        <taxon>fabids</taxon>
        <taxon>Rosales</taxon>
        <taxon>Rosaceae</taxon>
        <taxon>Rosoideae</taxon>
        <taxon>Rosoideae incertae sedis</taxon>
        <taxon>Rosa</taxon>
    </lineage>
</organism>
<dbReference type="GO" id="GO:0008270">
    <property type="term" value="F:zinc ion binding"/>
    <property type="evidence" value="ECO:0007669"/>
    <property type="project" value="UniProtKB-KW"/>
</dbReference>
<feature type="chain" id="PRO_5015126014" evidence="2">
    <location>
        <begin position="25"/>
        <end position="145"/>
    </location>
</feature>
<keyword evidence="2" id="KW-0732">Signal</keyword>
<gene>
    <name evidence="4" type="ORF">RchiOBHm_Chr2g0092331</name>
</gene>
<feature type="signal peptide" evidence="2">
    <location>
        <begin position="1"/>
        <end position="24"/>
    </location>
</feature>
<evidence type="ECO:0000256" key="1">
    <source>
        <dbReference type="PROSITE-ProRule" id="PRU00175"/>
    </source>
</evidence>
<dbReference type="OMA" id="LVENQIC"/>
<dbReference type="PANTHER" id="PTHR45676:SF178">
    <property type="entry name" value="RING-TYPE E3 UBIQUITIN TRANSFERASE"/>
    <property type="match status" value="1"/>
</dbReference>
<sequence length="145" mass="16637">MHPFPPYLVFVVVVAVLLCIPCRAVTYIYKKMKMCLGVDEEIHDIETGTPPTTPPQSPQTVQQKAQRVESYEIFHHRKDVEAVGFHSGDCVICLGEFEEDEECAMLKKCKHTYHRDCIDKVKEDSCPLCRHCIVDVKIEKPSKLF</sequence>
<evidence type="ECO:0000259" key="3">
    <source>
        <dbReference type="PROSITE" id="PS50089"/>
    </source>
</evidence>
<accession>A0A2P6RJY5</accession>
<dbReference type="InterPro" id="IPR013083">
    <property type="entry name" value="Znf_RING/FYVE/PHD"/>
</dbReference>
<evidence type="ECO:0000313" key="4">
    <source>
        <dbReference type="EMBL" id="PRQ46744.1"/>
    </source>
</evidence>
<evidence type="ECO:0000313" key="5">
    <source>
        <dbReference type="Proteomes" id="UP000238479"/>
    </source>
</evidence>
<evidence type="ECO:0000256" key="2">
    <source>
        <dbReference type="SAM" id="SignalP"/>
    </source>
</evidence>
<dbReference type="Gene3D" id="3.30.40.10">
    <property type="entry name" value="Zinc/RING finger domain, C3HC4 (zinc finger)"/>
    <property type="match status" value="1"/>
</dbReference>
<name>A0A2P6RJY5_ROSCH</name>
<dbReference type="Proteomes" id="UP000238479">
    <property type="component" value="Chromosome 2"/>
</dbReference>
<dbReference type="Gramene" id="PRQ46744">
    <property type="protein sequence ID" value="PRQ46744"/>
    <property type="gene ID" value="RchiOBHm_Chr2g0092331"/>
</dbReference>
<dbReference type="EMBL" id="PDCK01000040">
    <property type="protein sequence ID" value="PRQ46744.1"/>
    <property type="molecule type" value="Genomic_DNA"/>
</dbReference>
<dbReference type="AlphaFoldDB" id="A0A2P6RJY5"/>
<feature type="domain" description="RING-type" evidence="3">
    <location>
        <begin position="90"/>
        <end position="130"/>
    </location>
</feature>